<comment type="similarity">
    <text evidence="1 7">Belongs to the universal ribosomal protein uL18 family.</text>
</comment>
<dbReference type="RefSeq" id="WP_144306386.1">
    <property type="nucleotide sequence ID" value="NZ_CP039543.1"/>
</dbReference>
<dbReference type="Pfam" id="PF00861">
    <property type="entry name" value="Ribosomal_L18p"/>
    <property type="match status" value="1"/>
</dbReference>
<keyword evidence="5 7" id="KW-0687">Ribonucleoprotein</keyword>
<accession>A0A6P1ZEI4</accession>
<organism evidence="10 11">
    <name type="scientific">Oceanidesulfovibrio marinus</name>
    <dbReference type="NCBI Taxonomy" id="370038"/>
    <lineage>
        <taxon>Bacteria</taxon>
        <taxon>Pseudomonadati</taxon>
        <taxon>Thermodesulfobacteriota</taxon>
        <taxon>Desulfovibrionia</taxon>
        <taxon>Desulfovibrionales</taxon>
        <taxon>Desulfovibrionaceae</taxon>
        <taxon>Oceanidesulfovibrio</taxon>
    </lineage>
</organism>
<feature type="region of interest" description="Disordered" evidence="8">
    <location>
        <begin position="1"/>
        <end position="20"/>
    </location>
</feature>
<protein>
    <recommendedName>
        <fullName evidence="6 7">Large ribosomal subunit protein uL18</fullName>
    </recommendedName>
</protein>
<keyword evidence="3 7" id="KW-0694">RNA-binding</keyword>
<dbReference type="GO" id="GO:0008097">
    <property type="term" value="F:5S rRNA binding"/>
    <property type="evidence" value="ECO:0007669"/>
    <property type="project" value="TreeGrafter"/>
</dbReference>
<name>A0A6P1ZEI4_9BACT</name>
<dbReference type="AlphaFoldDB" id="A0A6P1ZEI4"/>
<keyword evidence="4 7" id="KW-0689">Ribosomal protein</keyword>
<dbReference type="Gene3D" id="3.30.420.100">
    <property type="match status" value="1"/>
</dbReference>
<dbReference type="InterPro" id="IPR005484">
    <property type="entry name" value="Ribosomal_uL18_bac/plant/anim"/>
</dbReference>
<evidence type="ECO:0000256" key="2">
    <source>
        <dbReference type="ARBA" id="ARBA00022730"/>
    </source>
</evidence>
<dbReference type="PANTHER" id="PTHR12899:SF3">
    <property type="entry name" value="LARGE RIBOSOMAL SUBUNIT PROTEIN UL18M"/>
    <property type="match status" value="1"/>
</dbReference>
<evidence type="ECO:0000256" key="5">
    <source>
        <dbReference type="ARBA" id="ARBA00023274"/>
    </source>
</evidence>
<dbReference type="CDD" id="cd00432">
    <property type="entry name" value="Ribosomal_L18_L5e"/>
    <property type="match status" value="1"/>
</dbReference>
<evidence type="ECO:0000256" key="1">
    <source>
        <dbReference type="ARBA" id="ARBA00007116"/>
    </source>
</evidence>
<dbReference type="SUPFAM" id="SSF53137">
    <property type="entry name" value="Translational machinery components"/>
    <property type="match status" value="1"/>
</dbReference>
<dbReference type="GO" id="GO:0003735">
    <property type="term" value="F:structural constituent of ribosome"/>
    <property type="evidence" value="ECO:0007669"/>
    <property type="project" value="InterPro"/>
</dbReference>
<dbReference type="OrthoDB" id="9810939at2"/>
<keyword evidence="2 7" id="KW-0699">rRNA-binding</keyword>
<evidence type="ECO:0000256" key="3">
    <source>
        <dbReference type="ARBA" id="ARBA00022884"/>
    </source>
</evidence>
<evidence type="ECO:0000313" key="9">
    <source>
        <dbReference type="EMBL" id="QJT07665.1"/>
    </source>
</evidence>
<proteinExistence type="inferred from homology"/>
<dbReference type="EMBL" id="CP039543">
    <property type="protein sequence ID" value="QJT07665.1"/>
    <property type="molecule type" value="Genomic_DNA"/>
</dbReference>
<evidence type="ECO:0000313" key="12">
    <source>
        <dbReference type="Proteomes" id="UP000503251"/>
    </source>
</evidence>
<reference evidence="10 11" key="1">
    <citation type="submission" date="2018-06" db="EMBL/GenBank/DDBJ databases">
        <title>Complete genome of Desulfovibrio marinus P48SEP.</title>
        <authorList>
            <person name="Crispim J.S."/>
            <person name="Vidigal P.M.P."/>
            <person name="Silva L.C.F."/>
            <person name="Araujo L.C."/>
            <person name="Laguardia C.N."/>
            <person name="Dias R.S."/>
            <person name="Sousa M.P."/>
            <person name="Paula S.O."/>
            <person name="Silva C."/>
        </authorList>
    </citation>
    <scope>NUCLEOTIDE SEQUENCE [LARGE SCALE GENOMIC DNA]</scope>
    <source>
        <strain evidence="10 11">P48SEP</strain>
    </source>
</reference>
<comment type="function">
    <text evidence="7">This is one of the proteins that bind and probably mediate the attachment of the 5S RNA into the large ribosomal subunit, where it forms part of the central protuberance.</text>
</comment>
<dbReference type="GO" id="GO:0006412">
    <property type="term" value="P:translation"/>
    <property type="evidence" value="ECO:0007669"/>
    <property type="project" value="UniProtKB-UniRule"/>
</dbReference>
<dbReference type="InterPro" id="IPR057268">
    <property type="entry name" value="Ribosomal_L18"/>
</dbReference>
<dbReference type="NCBIfam" id="TIGR00060">
    <property type="entry name" value="L18_bact"/>
    <property type="match status" value="1"/>
</dbReference>
<keyword evidence="12" id="KW-1185">Reference proteome</keyword>
<dbReference type="PANTHER" id="PTHR12899">
    <property type="entry name" value="39S RIBOSOMAL PROTEIN L18, MITOCHONDRIAL"/>
    <property type="match status" value="1"/>
</dbReference>
<evidence type="ECO:0000313" key="10">
    <source>
        <dbReference type="EMBL" id="TVM32021.1"/>
    </source>
</evidence>
<dbReference type="Proteomes" id="UP000434052">
    <property type="component" value="Unassembled WGS sequence"/>
</dbReference>
<evidence type="ECO:0000313" key="11">
    <source>
        <dbReference type="Proteomes" id="UP000434052"/>
    </source>
</evidence>
<evidence type="ECO:0000256" key="7">
    <source>
        <dbReference type="HAMAP-Rule" id="MF_01337"/>
    </source>
</evidence>
<dbReference type="EMBL" id="QMIF01000012">
    <property type="protein sequence ID" value="TVM32021.1"/>
    <property type="molecule type" value="Genomic_DNA"/>
</dbReference>
<feature type="compositionally biased region" description="Basic residues" evidence="8">
    <location>
        <begin position="8"/>
        <end position="20"/>
    </location>
</feature>
<dbReference type="FunFam" id="3.30.420.100:FF:000001">
    <property type="entry name" value="50S ribosomal protein L18"/>
    <property type="match status" value="1"/>
</dbReference>
<dbReference type="Proteomes" id="UP000503251">
    <property type="component" value="Chromosome"/>
</dbReference>
<evidence type="ECO:0000256" key="4">
    <source>
        <dbReference type="ARBA" id="ARBA00022980"/>
    </source>
</evidence>
<dbReference type="InterPro" id="IPR004389">
    <property type="entry name" value="Ribosomal_uL18_bac-type"/>
</dbReference>
<evidence type="ECO:0000256" key="8">
    <source>
        <dbReference type="SAM" id="MobiDB-lite"/>
    </source>
</evidence>
<evidence type="ECO:0000256" key="6">
    <source>
        <dbReference type="ARBA" id="ARBA00035197"/>
    </source>
</evidence>
<dbReference type="HAMAP" id="MF_01337_B">
    <property type="entry name" value="Ribosomal_uL18_B"/>
    <property type="match status" value="1"/>
</dbReference>
<gene>
    <name evidence="7" type="primary">rplR</name>
    <name evidence="10" type="ORF">DQK91_15925</name>
    <name evidence="9" type="ORF">E8L03_01430</name>
</gene>
<reference evidence="9 12" key="2">
    <citation type="submission" date="2019-04" db="EMBL/GenBank/DDBJ databases">
        <title>Isolation and culture of sulfate reducing bacteria from the cold seep of the South China Sea.</title>
        <authorList>
            <person name="Sun C."/>
            <person name="Liu R."/>
        </authorList>
    </citation>
    <scope>NUCLEOTIDE SEQUENCE [LARGE SCALE GENOMIC DNA]</scope>
    <source>
        <strain evidence="9 12">CS1</strain>
    </source>
</reference>
<comment type="subunit">
    <text evidence="7">Part of the 50S ribosomal subunit; part of the 5S rRNA/L5/L18/L25 subcomplex. Contacts the 5S and 23S rRNAs.</text>
</comment>
<sequence>MKLSKEQARRRRKMRIRKKIRGTSERPRLVVFRSNSSIYAQLVDDNAGATIAASSSLSLGKAKGESMKANKDSAAEVGKDIARLAKEHNIEEVVFDRNGYIYHGRVKSLADGAREGGLKF</sequence>
<dbReference type="GO" id="GO:0022625">
    <property type="term" value="C:cytosolic large ribosomal subunit"/>
    <property type="evidence" value="ECO:0007669"/>
    <property type="project" value="TreeGrafter"/>
</dbReference>